<dbReference type="GO" id="GO:0048592">
    <property type="term" value="P:eye morphogenesis"/>
    <property type="evidence" value="ECO:0007669"/>
    <property type="project" value="UniProtKB-ARBA"/>
</dbReference>
<dbReference type="SUPFAM" id="SSF57196">
    <property type="entry name" value="EGF/Laminin"/>
    <property type="match status" value="8"/>
</dbReference>
<feature type="domain" description="EGF-like" evidence="18">
    <location>
        <begin position="583"/>
        <end position="620"/>
    </location>
</feature>
<feature type="disulfide bond" evidence="15">
    <location>
        <begin position="762"/>
        <end position="771"/>
    </location>
</feature>
<dbReference type="FunFam" id="2.10.25.10:FF:000472">
    <property type="entry name" value="Uncharacterized protein, isoform A"/>
    <property type="match status" value="1"/>
</dbReference>
<dbReference type="PROSITE" id="PS51051">
    <property type="entry name" value="DSL"/>
    <property type="match status" value="1"/>
</dbReference>
<dbReference type="GO" id="GO:0060255">
    <property type="term" value="P:regulation of macromolecule metabolic process"/>
    <property type="evidence" value="ECO:0007669"/>
    <property type="project" value="UniProtKB-ARBA"/>
</dbReference>
<feature type="domain" description="EGF-like" evidence="18">
    <location>
        <begin position="622"/>
        <end position="658"/>
    </location>
</feature>
<dbReference type="FunFam" id="2.10.25.10:FF:000146">
    <property type="entry name" value="Putative neurogenic locus notch"/>
    <property type="match status" value="1"/>
</dbReference>
<feature type="domain" description="EGF-like" evidence="18">
    <location>
        <begin position="370"/>
        <end position="406"/>
    </location>
</feature>
<evidence type="ECO:0000256" key="14">
    <source>
        <dbReference type="ARBA" id="ARBA00023180"/>
    </source>
</evidence>
<dbReference type="GeneTree" id="ENSGT00940000160944"/>
<evidence type="ECO:0000256" key="4">
    <source>
        <dbReference type="ARBA" id="ARBA00022536"/>
    </source>
</evidence>
<reference evidence="20" key="2">
    <citation type="submission" date="2025-09" db="UniProtKB">
        <authorList>
            <consortium name="Ensembl"/>
        </authorList>
    </citation>
    <scope>IDENTIFICATION</scope>
</reference>
<dbReference type="FunFam" id="2.10.25.10:FF:000109">
    <property type="entry name" value="Notch homolog 4, [Drosophila]"/>
    <property type="match status" value="1"/>
</dbReference>
<dbReference type="Pfam" id="PF25024">
    <property type="entry name" value="EGF_TEN"/>
    <property type="match status" value="1"/>
</dbReference>
<feature type="domain" description="EGF-like" evidence="18">
    <location>
        <begin position="696"/>
        <end position="732"/>
    </location>
</feature>
<protein>
    <recommendedName>
        <fullName evidence="17">Delta-like protein</fullName>
    </recommendedName>
</protein>
<name>A0A8C4NJP3_EPTBU</name>
<dbReference type="GO" id="GO:0007219">
    <property type="term" value="P:Notch signaling pathway"/>
    <property type="evidence" value="ECO:0007669"/>
    <property type="project" value="UniProtKB-KW"/>
</dbReference>
<keyword evidence="7 17" id="KW-0732">Signal</keyword>
<feature type="domain" description="EGF-like" evidence="18">
    <location>
        <begin position="774"/>
        <end position="810"/>
    </location>
</feature>
<dbReference type="SUPFAM" id="SSF57184">
    <property type="entry name" value="Growth factor receptor domain"/>
    <property type="match status" value="1"/>
</dbReference>
<keyword evidence="9" id="KW-0221">Differentiation</keyword>
<keyword evidence="12 17" id="KW-0472">Membrane</keyword>
<dbReference type="Proteomes" id="UP000694388">
    <property type="component" value="Unplaced"/>
</dbReference>
<dbReference type="InterPro" id="IPR001881">
    <property type="entry name" value="EGF-like_Ca-bd_dom"/>
</dbReference>
<feature type="disulfide bond" evidence="16">
    <location>
        <begin position="196"/>
        <end position="208"/>
    </location>
</feature>
<evidence type="ECO:0000313" key="21">
    <source>
        <dbReference type="Proteomes" id="UP000694388"/>
    </source>
</evidence>
<comment type="caution">
    <text evidence="15">Lacks conserved residue(s) required for the propagation of feature annotation.</text>
</comment>
<feature type="disulfide bond" evidence="15">
    <location>
        <begin position="648"/>
        <end position="657"/>
    </location>
</feature>
<dbReference type="CDD" id="cd00054">
    <property type="entry name" value="EGF_CA"/>
    <property type="match status" value="10"/>
</dbReference>
<feature type="disulfide bond" evidence="15">
    <location>
        <begin position="610"/>
        <end position="619"/>
    </location>
</feature>
<keyword evidence="13 15" id="KW-1015">Disulfide bond</keyword>
<dbReference type="InterPro" id="IPR001774">
    <property type="entry name" value="DSL"/>
</dbReference>
<dbReference type="Gene3D" id="2.10.25.10">
    <property type="entry name" value="Laminin"/>
    <property type="match status" value="14"/>
</dbReference>
<evidence type="ECO:0000256" key="10">
    <source>
        <dbReference type="ARBA" id="ARBA00022976"/>
    </source>
</evidence>
<dbReference type="FunFam" id="2.10.25.10:FF:000018">
    <property type="entry name" value="Delta-like 1"/>
    <property type="match status" value="1"/>
</dbReference>
<dbReference type="GO" id="GO:0009967">
    <property type="term" value="P:positive regulation of signal transduction"/>
    <property type="evidence" value="ECO:0007669"/>
    <property type="project" value="UniProtKB-ARBA"/>
</dbReference>
<dbReference type="GO" id="GO:0048468">
    <property type="term" value="P:cell development"/>
    <property type="evidence" value="ECO:0007669"/>
    <property type="project" value="UniProtKB-ARBA"/>
</dbReference>
<dbReference type="SMART" id="SM00215">
    <property type="entry name" value="VWC_out"/>
    <property type="match status" value="1"/>
</dbReference>
<dbReference type="InterPro" id="IPR018097">
    <property type="entry name" value="EGF_Ca-bd_CS"/>
</dbReference>
<evidence type="ECO:0000313" key="20">
    <source>
        <dbReference type="Ensembl" id="ENSEBUP00000003413.1"/>
    </source>
</evidence>
<dbReference type="Ensembl" id="ENSEBUT00000003783.1">
    <property type="protein sequence ID" value="ENSEBUP00000003413.1"/>
    <property type="gene ID" value="ENSEBUG00000002352.1"/>
</dbReference>
<feature type="domain" description="EGF-like" evidence="18">
    <location>
        <begin position="517"/>
        <end position="553"/>
    </location>
</feature>
<dbReference type="PROSITE" id="PS00022">
    <property type="entry name" value="EGF_1"/>
    <property type="match status" value="13"/>
</dbReference>
<dbReference type="GO" id="GO:0080090">
    <property type="term" value="P:regulation of primary metabolic process"/>
    <property type="evidence" value="ECO:0007669"/>
    <property type="project" value="UniProtKB-ARBA"/>
</dbReference>
<feature type="disulfide bond" evidence="15">
    <location>
        <begin position="838"/>
        <end position="847"/>
    </location>
</feature>
<feature type="disulfide bond" evidence="16">
    <location>
        <begin position="183"/>
        <end position="192"/>
    </location>
</feature>
<feature type="domain" description="DSL" evidence="19">
    <location>
        <begin position="181"/>
        <end position="225"/>
    </location>
</feature>
<feature type="domain" description="EGF-like" evidence="18">
    <location>
        <begin position="735"/>
        <end position="772"/>
    </location>
</feature>
<keyword evidence="3" id="KW-1003">Cell membrane</keyword>
<dbReference type="InterPro" id="IPR011651">
    <property type="entry name" value="Notch_ligand_N"/>
</dbReference>
<evidence type="ECO:0000256" key="12">
    <source>
        <dbReference type="ARBA" id="ARBA00023136"/>
    </source>
</evidence>
<keyword evidence="14" id="KW-0325">Glycoprotein</keyword>
<evidence type="ECO:0000256" key="2">
    <source>
        <dbReference type="ARBA" id="ARBA00022473"/>
    </source>
</evidence>
<organism evidence="20 21">
    <name type="scientific">Eptatretus burgeri</name>
    <name type="common">Inshore hagfish</name>
    <dbReference type="NCBI Taxonomy" id="7764"/>
    <lineage>
        <taxon>Eukaryota</taxon>
        <taxon>Metazoa</taxon>
        <taxon>Chordata</taxon>
        <taxon>Craniata</taxon>
        <taxon>Vertebrata</taxon>
        <taxon>Cyclostomata</taxon>
        <taxon>Myxini</taxon>
        <taxon>Myxiniformes</taxon>
        <taxon>Myxinidae</taxon>
        <taxon>Eptatretinae</taxon>
        <taxon>Eptatretus</taxon>
    </lineage>
</organism>
<dbReference type="Pfam" id="PF21700">
    <property type="entry name" value="EGF_DL_JAG"/>
    <property type="match status" value="1"/>
</dbReference>
<evidence type="ECO:0000256" key="9">
    <source>
        <dbReference type="ARBA" id="ARBA00022782"/>
    </source>
</evidence>
<evidence type="ECO:0000256" key="15">
    <source>
        <dbReference type="PROSITE-ProRule" id="PRU00076"/>
    </source>
</evidence>
<keyword evidence="21" id="KW-1185">Reference proteome</keyword>
<dbReference type="AlphaFoldDB" id="A0A8C4NJP3"/>
<sequence length="999" mass="106968">AGSVRTRNRAVPRSVCAGTVASGQFELQVNSFQNLYGELLDGRCCTGRRSGPDGRCVAPCRTFFRACVQQYAARHSALAPRSPCVLGNASTLVLGGNELKAHGTVAYGDTSTRIAVPFKFAWPRSFTLVLEAWHQKNATVAPEGSGLIMQTTHPGMVLPGVMWQNLHGHGPSMVVQYRIRVTCDENYFGSNCTRLCKPQNDYFGHYTCDTQGNKICREGWTGAGCKNAICRQGCSTEHGSCDVPGDCKCSYGWQGTYCDRCTTYPGCVHGTCQKPWDCNCNVNWGGMMCDKDLNYCGTRNLCLNGGTCINTQPDDYMCRCPDGYSGKTCKIVEKACLSNPCANGGSCTDTPQGFECSCPSSWTGPACTQDVDDCVSAPCAHGGTCQDTPDGFHCFCPSQWSGLTCQVDVDECKTNPCVHARFCKNLFGSYYCSCLPGWFGQDCDIGQYLSCQSVHRITLSQRGPECICPEGFLGVHCEIQPNACASLQCPHGMHCLIQSDTLPRCVCPPDSEHRCQEVDLCEPNPCQNGGLCSPLGGDYVCRCSDDYEGKNCSVPHDRCQSASCKGDSNLESAHWSFPQAIGPVTIVSSTVCGQHGHCVSLPGANFSCACDLGFTGSRCHENINDCAGKNCLNGATCVDGVNSFQCICPDGWNGDFCQNDDCIPNPCQHGGACADLANDFNCTCQGGWKGRTCHSRTSHCDASTCNNGGTCFEEGASFQCLCPPGWNGVTCSATQNNSCTPSPCENGATCIGAGDSSFICVCSEGWEGPTCSNNIDDCSSRPCSNGGRCIDGVNWYMCECAPGFAGPDCRININECQSSPCMSGGTCIDKINGYTCVCPPGKTGLNCMHGNIAGRNRYPSSTWMEDCNICQCSDGFKSCTKVWCGEKPCILSQQVGFGNSGCAAGHSCIPELRETCLMEPCHHIGRCLPSTAQPPTVCLPGIREQPFACTRIELVFERARAITTWQVCSELRTLASELSSMGLNPDSATNSHPGVSQGE</sequence>
<comment type="subcellular location">
    <subcellularLocation>
        <location evidence="1">Apical cell membrane</location>
        <topology evidence="1">Single-pass type I membrane protein</topology>
    </subcellularLocation>
    <subcellularLocation>
        <location evidence="17">Membrane</location>
        <topology evidence="17">Single-pass type I membrane protein</topology>
    </subcellularLocation>
</comment>
<feature type="disulfide bond" evidence="15">
    <location>
        <begin position="722"/>
        <end position="731"/>
    </location>
</feature>
<evidence type="ECO:0000256" key="1">
    <source>
        <dbReference type="ARBA" id="ARBA00004247"/>
    </source>
</evidence>
<evidence type="ECO:0000256" key="3">
    <source>
        <dbReference type="ARBA" id="ARBA00022475"/>
    </source>
</evidence>
<dbReference type="Pfam" id="PF01414">
    <property type="entry name" value="DSL"/>
    <property type="match status" value="1"/>
</dbReference>
<dbReference type="GO" id="GO:0005509">
    <property type="term" value="F:calcium ion binding"/>
    <property type="evidence" value="ECO:0007669"/>
    <property type="project" value="InterPro"/>
</dbReference>
<keyword evidence="8 17" id="KW-0677">Repeat</keyword>
<dbReference type="FunFam" id="2.10.25.10:FF:000148">
    <property type="entry name" value="Delta-like protein"/>
    <property type="match status" value="1"/>
</dbReference>
<dbReference type="OMA" id="RCHENIN"/>
<dbReference type="GO" id="GO:0051093">
    <property type="term" value="P:negative regulation of developmental process"/>
    <property type="evidence" value="ECO:0007669"/>
    <property type="project" value="UniProtKB-ARBA"/>
</dbReference>
<evidence type="ECO:0000256" key="6">
    <source>
        <dbReference type="ARBA" id="ARBA00022692"/>
    </source>
</evidence>
<dbReference type="SMART" id="SM00051">
    <property type="entry name" value="DSL"/>
    <property type="match status" value="1"/>
</dbReference>
<dbReference type="Pfam" id="PF07657">
    <property type="entry name" value="MNNL"/>
    <property type="match status" value="1"/>
</dbReference>
<keyword evidence="2 17" id="KW-0217">Developmental protein</keyword>
<dbReference type="GO" id="GO:0016324">
    <property type="term" value="C:apical plasma membrane"/>
    <property type="evidence" value="ECO:0007669"/>
    <property type="project" value="UniProtKB-SubCell"/>
</dbReference>
<keyword evidence="10" id="KW-0914">Notch signaling pathway</keyword>
<dbReference type="PANTHER" id="PTHR12916">
    <property type="entry name" value="CYTOCHROME C OXIDASE POLYPEPTIDE VIC-2"/>
    <property type="match status" value="1"/>
</dbReference>
<feature type="domain" description="EGF-like" evidence="18">
    <location>
        <begin position="659"/>
        <end position="694"/>
    </location>
</feature>
<evidence type="ECO:0000259" key="18">
    <source>
        <dbReference type="PROSITE" id="PS50026"/>
    </source>
</evidence>
<feature type="disulfide bond" evidence="15">
    <location>
        <begin position="320"/>
        <end position="329"/>
    </location>
</feature>
<evidence type="ECO:0000256" key="11">
    <source>
        <dbReference type="ARBA" id="ARBA00022989"/>
    </source>
</evidence>
<dbReference type="InterPro" id="IPR000742">
    <property type="entry name" value="EGF"/>
</dbReference>
<proteinExistence type="predicted"/>
<dbReference type="InterPro" id="IPR001007">
    <property type="entry name" value="VWF_dom"/>
</dbReference>
<accession>A0A8C4NJP3</accession>
<dbReference type="SMART" id="SM00179">
    <property type="entry name" value="EGF_CA"/>
    <property type="match status" value="12"/>
</dbReference>
<dbReference type="GO" id="GO:0051241">
    <property type="term" value="P:negative regulation of multicellular organismal process"/>
    <property type="evidence" value="ECO:0007669"/>
    <property type="project" value="UniProtKB-ARBA"/>
</dbReference>
<dbReference type="GO" id="GO:0030182">
    <property type="term" value="P:neuron differentiation"/>
    <property type="evidence" value="ECO:0007669"/>
    <property type="project" value="UniProtKB-ARBA"/>
</dbReference>
<feature type="disulfide bond" evidence="15">
    <location>
        <begin position="800"/>
        <end position="809"/>
    </location>
</feature>
<feature type="disulfide bond" evidence="15">
    <location>
        <begin position="543"/>
        <end position="552"/>
    </location>
</feature>
<feature type="disulfide bond" evidence="15">
    <location>
        <begin position="358"/>
        <end position="367"/>
    </location>
</feature>
<dbReference type="InterPro" id="IPR009030">
    <property type="entry name" value="Growth_fac_rcpt_cys_sf"/>
</dbReference>
<dbReference type="Pfam" id="PF00008">
    <property type="entry name" value="EGF"/>
    <property type="match status" value="7"/>
</dbReference>
<dbReference type="GO" id="GO:0003002">
    <property type="term" value="P:regionalization"/>
    <property type="evidence" value="ECO:0007669"/>
    <property type="project" value="UniProtKB-ARBA"/>
</dbReference>
<reference evidence="20" key="1">
    <citation type="submission" date="2025-08" db="UniProtKB">
        <authorList>
            <consortium name="Ensembl"/>
        </authorList>
    </citation>
    <scope>IDENTIFICATION</scope>
</reference>
<feature type="domain" description="EGF-like" evidence="18">
    <location>
        <begin position="292"/>
        <end position="330"/>
    </location>
</feature>
<feature type="disulfide bond" evidence="16">
    <location>
        <begin position="216"/>
        <end position="225"/>
    </location>
</feature>
<feature type="disulfide bond" evidence="15">
    <location>
        <begin position="396"/>
        <end position="405"/>
    </location>
</feature>
<dbReference type="PROSITE" id="PS01187">
    <property type="entry name" value="EGF_CA"/>
    <property type="match status" value="3"/>
</dbReference>
<comment type="function">
    <text evidence="17">Putative Notch ligand involved in the mediation of Notch signaling.</text>
</comment>
<dbReference type="GO" id="GO:0008593">
    <property type="term" value="P:regulation of Notch signaling pathway"/>
    <property type="evidence" value="ECO:0007669"/>
    <property type="project" value="UniProtKB-ARBA"/>
</dbReference>
<dbReference type="PROSITE" id="PS00010">
    <property type="entry name" value="ASX_HYDROXYL"/>
    <property type="match status" value="7"/>
</dbReference>
<evidence type="ECO:0000256" key="13">
    <source>
        <dbReference type="ARBA" id="ARBA00023157"/>
    </source>
</evidence>
<evidence type="ECO:0000256" key="7">
    <source>
        <dbReference type="ARBA" id="ARBA00022729"/>
    </source>
</evidence>
<feature type="disulfide bond" evidence="15">
    <location>
        <begin position="684"/>
        <end position="693"/>
    </location>
</feature>
<feature type="disulfide bond" evidence="15">
    <location>
        <begin position="434"/>
        <end position="443"/>
    </location>
</feature>
<keyword evidence="5" id="KW-0597">Phosphoprotein</keyword>
<dbReference type="FunFam" id="2.10.25.140:FF:000001">
    <property type="entry name" value="Delta-like protein"/>
    <property type="match status" value="1"/>
</dbReference>
<dbReference type="PROSITE" id="PS01186">
    <property type="entry name" value="EGF_2"/>
    <property type="match status" value="8"/>
</dbReference>
<feature type="domain" description="EGF-like" evidence="18">
    <location>
        <begin position="408"/>
        <end position="444"/>
    </location>
</feature>
<dbReference type="PRINTS" id="PR00010">
    <property type="entry name" value="EGFBLOOD"/>
</dbReference>
<evidence type="ECO:0000256" key="17">
    <source>
        <dbReference type="RuleBase" id="RU280815"/>
    </source>
</evidence>
<dbReference type="PANTHER" id="PTHR12916:SF12">
    <property type="entry name" value="DELTA-LIKE PROTEIN"/>
    <property type="match status" value="1"/>
</dbReference>
<keyword evidence="4 15" id="KW-0245">EGF-like domain</keyword>
<dbReference type="GO" id="GO:0005112">
    <property type="term" value="F:Notch binding"/>
    <property type="evidence" value="ECO:0007669"/>
    <property type="project" value="TreeGrafter"/>
</dbReference>
<dbReference type="SMART" id="SM00181">
    <property type="entry name" value="EGF"/>
    <property type="match status" value="17"/>
</dbReference>
<evidence type="ECO:0000256" key="5">
    <source>
        <dbReference type="ARBA" id="ARBA00022553"/>
    </source>
</evidence>
<dbReference type="FunFam" id="2.10.25.10:FF:000117">
    <property type="entry name" value="Delta-like protein"/>
    <property type="match status" value="1"/>
</dbReference>
<dbReference type="PROSITE" id="PS50026">
    <property type="entry name" value="EGF_3"/>
    <property type="match status" value="12"/>
</dbReference>
<dbReference type="Gene3D" id="2.10.25.140">
    <property type="match status" value="1"/>
</dbReference>
<dbReference type="Gene3D" id="2.60.40.3510">
    <property type="match status" value="1"/>
</dbReference>
<dbReference type="InterPro" id="IPR000152">
    <property type="entry name" value="EGF-type_Asp/Asn_hydroxyl_site"/>
</dbReference>
<dbReference type="FunFam" id="2.10.25.10:FF:000095">
    <property type="entry name" value="Notch, isoform B"/>
    <property type="match status" value="1"/>
</dbReference>
<evidence type="ECO:0000256" key="8">
    <source>
        <dbReference type="ARBA" id="ARBA00022737"/>
    </source>
</evidence>
<evidence type="ECO:0000259" key="19">
    <source>
        <dbReference type="PROSITE" id="PS51051"/>
    </source>
</evidence>
<keyword evidence="11 17" id="KW-1133">Transmembrane helix</keyword>
<dbReference type="FunFam" id="2.10.25.10:FF:000565">
    <property type="entry name" value="Predicted protein"/>
    <property type="match status" value="1"/>
</dbReference>
<evidence type="ECO:0000256" key="16">
    <source>
        <dbReference type="PROSITE-ProRule" id="PRU00377"/>
    </source>
</evidence>
<feature type="domain" description="EGF-like" evidence="18">
    <location>
        <begin position="812"/>
        <end position="848"/>
    </location>
</feature>
<dbReference type="FunFam" id="2.10.25.10:FF:000080">
    <property type="entry name" value="Neurogenic locus notch 1"/>
    <property type="match status" value="1"/>
</dbReference>
<keyword evidence="6 17" id="KW-0812">Transmembrane</keyword>
<feature type="domain" description="EGF-like" evidence="18">
    <location>
        <begin position="332"/>
        <end position="368"/>
    </location>
</feature>
<dbReference type="FunFam" id="2.10.25.10:FF:000310">
    <property type="entry name" value="Delta-like protein"/>
    <property type="match status" value="1"/>
</dbReference>